<keyword evidence="2" id="KW-1185">Reference proteome</keyword>
<comment type="caution">
    <text evidence="1">The sequence shown here is derived from an EMBL/GenBank/DDBJ whole genome shotgun (WGS) entry which is preliminary data.</text>
</comment>
<organism evidence="1 2">
    <name type="scientific">Pleurotus cornucopiae</name>
    <name type="common">Cornucopia mushroom</name>
    <dbReference type="NCBI Taxonomy" id="5321"/>
    <lineage>
        <taxon>Eukaryota</taxon>
        <taxon>Fungi</taxon>
        <taxon>Dikarya</taxon>
        <taxon>Basidiomycota</taxon>
        <taxon>Agaricomycotina</taxon>
        <taxon>Agaricomycetes</taxon>
        <taxon>Agaricomycetidae</taxon>
        <taxon>Agaricales</taxon>
        <taxon>Pleurotineae</taxon>
        <taxon>Pleurotaceae</taxon>
        <taxon>Pleurotus</taxon>
    </lineage>
</organism>
<proteinExistence type="predicted"/>
<dbReference type="Proteomes" id="UP000824881">
    <property type="component" value="Unassembled WGS sequence"/>
</dbReference>
<dbReference type="EMBL" id="WQMT02000011">
    <property type="protein sequence ID" value="KAG9217964.1"/>
    <property type="molecule type" value="Genomic_DNA"/>
</dbReference>
<evidence type="ECO:0000313" key="2">
    <source>
        <dbReference type="Proteomes" id="UP000824881"/>
    </source>
</evidence>
<accession>A0ACB7IIG7</accession>
<protein>
    <submittedName>
        <fullName evidence="1">Uncharacterized protein</fullName>
    </submittedName>
</protein>
<reference evidence="1 2" key="1">
    <citation type="journal article" date="2021" name="Appl. Environ. Microbiol.">
        <title>Genetic linkage and physical mapping for an oyster mushroom Pleurotus cornucopiae and QTL analysis for the trait cap color.</title>
        <authorList>
            <person name="Zhang Y."/>
            <person name="Gao W."/>
            <person name="Sonnenberg A."/>
            <person name="Chen Q."/>
            <person name="Zhang J."/>
            <person name="Huang C."/>
        </authorList>
    </citation>
    <scope>NUCLEOTIDE SEQUENCE [LARGE SCALE GENOMIC DNA]</scope>
    <source>
        <strain evidence="1">CCMSSC00406</strain>
    </source>
</reference>
<evidence type="ECO:0000313" key="1">
    <source>
        <dbReference type="EMBL" id="KAG9217964.1"/>
    </source>
</evidence>
<sequence>MAASVAIRLLGPGRRPDPSPDQRFHGRLQGSYAEPPPRGSKLLQEATMGHQHLALYAMHFSLHCFTKRSSVEDLLKCPPNLLLVTGTNIYRLTEAATDETFMPRRPKPDATKESSARNLHMLPEFAKGPIVVYFDEAYELRSTCRGNSALSSTIPEDTRPYTCNFYPPSHTTTFLHTTSRRSARLRLPVISDDLCGSPRFFVVETRTNVKTGPSLICTKDDVLPGYEPVALKHLLPPIAQEAIRHTRPENLSTGKPLEEFIERAVVDFTCFTMSDDIDIFTLDGMISVLLQGCAVGVTQSNIGIIGDQSKNKAVTGPETVPSNIAMIDKQHGYGDSKPAEGNKHPPRGSTEHHEASLPHYQLYLRDSPLIPTTIRQSLLELDTALTSYKKTLAQEGLAFNNVDLQDGTTTRQPVLWKLFPVSVRFNEKRSWWQTSAFQYQLGA</sequence>
<gene>
    <name evidence="1" type="ORF">CCMSSC00406_0010282</name>
</gene>
<name>A0ACB7IIG7_PLECO</name>